<dbReference type="OrthoDB" id="9808272at2"/>
<dbReference type="AlphaFoldDB" id="A0A1B7KWL2"/>
<dbReference type="InterPro" id="IPR050921">
    <property type="entry name" value="T4SS_GSP_E_ATPase"/>
</dbReference>
<protein>
    <submittedName>
        <fullName evidence="3">Type IV pili twitching motility protein PilT</fullName>
    </submittedName>
</protein>
<dbReference type="PANTHER" id="PTHR30486">
    <property type="entry name" value="TWITCHING MOTILITY PROTEIN PILT"/>
    <property type="match status" value="1"/>
</dbReference>
<evidence type="ECO:0000256" key="1">
    <source>
        <dbReference type="ARBA" id="ARBA00006611"/>
    </source>
</evidence>
<dbReference type="EMBL" id="LXMA01000001">
    <property type="protein sequence ID" value="OAT74354.1"/>
    <property type="molecule type" value="Genomic_DNA"/>
</dbReference>
<sequence>MRQRLDALLRAAFEVKASDVHLTVGVPPIFRINGELKKYGQDVLRPEDTEGMAKAIIPSHLWLRFQEKGELDFSYGIPGVSRFRVNTYRQRSCVSLAIRIIPTKIPTIDELRLPEVIKQIAQKPHGLVLVTGPTGSGKSTTLAAMIDYMNKTMRKHIITLEDPIEYLHKHGSCIIDQREVGFDTNNFANGLRAALRQDPDVILVGELRDLETIHTAITAAETGHLVLGTLHTSSAPATIDRIIDVFPPAQQSQIRIQLASVLVAIISQRLFPTPQKTGRIAATEILINNAAVANLIRNEKVHQIVNVMQTSRALGMRTLAMSIKELMQAGLILRDAAEPYLAQESGDSYASV</sequence>
<comment type="similarity">
    <text evidence="1">Belongs to the GSP E family.</text>
</comment>
<dbReference type="InterPro" id="IPR027417">
    <property type="entry name" value="P-loop_NTPase"/>
</dbReference>
<dbReference type="GO" id="GO:0016887">
    <property type="term" value="F:ATP hydrolysis activity"/>
    <property type="evidence" value="ECO:0007669"/>
    <property type="project" value="InterPro"/>
</dbReference>
<dbReference type="Gene3D" id="3.30.450.90">
    <property type="match status" value="1"/>
</dbReference>
<reference evidence="4" key="1">
    <citation type="submission" date="2016-05" db="EMBL/GenBank/DDBJ databases">
        <authorList>
            <person name="Wang W."/>
            <person name="Zhu L."/>
        </authorList>
    </citation>
    <scope>NUCLEOTIDE SEQUENCE [LARGE SCALE GENOMIC DNA]</scope>
    <source>
        <strain evidence="4">W-2</strain>
    </source>
</reference>
<evidence type="ECO:0000313" key="3">
    <source>
        <dbReference type="EMBL" id="OAT74354.1"/>
    </source>
</evidence>
<gene>
    <name evidence="3" type="ORF">A7K69_01175</name>
</gene>
<dbReference type="InterPro" id="IPR003593">
    <property type="entry name" value="AAA+_ATPase"/>
</dbReference>
<evidence type="ECO:0000313" key="4">
    <source>
        <dbReference type="Proteomes" id="UP000078290"/>
    </source>
</evidence>
<organism evidence="3 4">
    <name type="scientific">Parageobacillus thermoglucosidasius</name>
    <name type="common">Geobacillus thermoglucosidasius</name>
    <dbReference type="NCBI Taxonomy" id="1426"/>
    <lineage>
        <taxon>Bacteria</taxon>
        <taxon>Bacillati</taxon>
        <taxon>Bacillota</taxon>
        <taxon>Bacilli</taxon>
        <taxon>Bacillales</taxon>
        <taxon>Anoxybacillaceae</taxon>
        <taxon>Parageobacillus</taxon>
    </lineage>
</organism>
<dbReference type="RefSeq" id="WP_064549675.1">
    <property type="nucleotide sequence ID" value="NZ_LXMA01000001.1"/>
</dbReference>
<dbReference type="SMART" id="SM00382">
    <property type="entry name" value="AAA"/>
    <property type="match status" value="1"/>
</dbReference>
<dbReference type="InterPro" id="IPR001482">
    <property type="entry name" value="T2SS/T4SS_dom"/>
</dbReference>
<dbReference type="SUPFAM" id="SSF52540">
    <property type="entry name" value="P-loop containing nucleoside triphosphate hydrolases"/>
    <property type="match status" value="1"/>
</dbReference>
<comment type="caution">
    <text evidence="3">The sequence shown here is derived from an EMBL/GenBank/DDBJ whole genome shotgun (WGS) entry which is preliminary data.</text>
</comment>
<dbReference type="Gene3D" id="3.40.50.300">
    <property type="entry name" value="P-loop containing nucleotide triphosphate hydrolases"/>
    <property type="match status" value="1"/>
</dbReference>
<dbReference type="PROSITE" id="PS00662">
    <property type="entry name" value="T2SP_E"/>
    <property type="match status" value="1"/>
</dbReference>
<evidence type="ECO:0000259" key="2">
    <source>
        <dbReference type="PROSITE" id="PS00662"/>
    </source>
</evidence>
<dbReference type="Proteomes" id="UP000078290">
    <property type="component" value="Unassembled WGS sequence"/>
</dbReference>
<dbReference type="InterPro" id="IPR006321">
    <property type="entry name" value="PilT/PilU"/>
</dbReference>
<dbReference type="Pfam" id="PF00437">
    <property type="entry name" value="T2SSE"/>
    <property type="match status" value="1"/>
</dbReference>
<feature type="domain" description="Bacterial type II secretion system protein E" evidence="2">
    <location>
        <begin position="195"/>
        <end position="209"/>
    </location>
</feature>
<dbReference type="CDD" id="cd01131">
    <property type="entry name" value="PilT"/>
    <property type="match status" value="1"/>
</dbReference>
<dbReference type="NCBIfam" id="TIGR01420">
    <property type="entry name" value="pilT_fam"/>
    <property type="match status" value="1"/>
</dbReference>
<dbReference type="GO" id="GO:0005524">
    <property type="term" value="F:ATP binding"/>
    <property type="evidence" value="ECO:0007669"/>
    <property type="project" value="InterPro"/>
</dbReference>
<proteinExistence type="inferred from homology"/>
<accession>A0A1B7KWL2</accession>
<name>A0A1B7KWL2_PARTM</name>